<comment type="caution">
    <text evidence="1">The sequence shown here is derived from an EMBL/GenBank/DDBJ whole genome shotgun (WGS) entry which is preliminary data.</text>
</comment>
<dbReference type="Proteomes" id="UP000252586">
    <property type="component" value="Unassembled WGS sequence"/>
</dbReference>
<dbReference type="AlphaFoldDB" id="A0A366D2E0"/>
<name>A0A366D2E0_9NOCA</name>
<accession>A0A366D2E0</accession>
<organism evidence="1 2">
    <name type="scientific">Nocardia puris</name>
    <dbReference type="NCBI Taxonomy" id="208602"/>
    <lineage>
        <taxon>Bacteria</taxon>
        <taxon>Bacillati</taxon>
        <taxon>Actinomycetota</taxon>
        <taxon>Actinomycetes</taxon>
        <taxon>Mycobacteriales</taxon>
        <taxon>Nocardiaceae</taxon>
        <taxon>Nocardia</taxon>
    </lineage>
</organism>
<protein>
    <submittedName>
        <fullName evidence="1">Uncharacterized protein</fullName>
    </submittedName>
</protein>
<dbReference type="RefSeq" id="WP_067507807.1">
    <property type="nucleotide sequence ID" value="NZ_CP107943.1"/>
</dbReference>
<dbReference type="STRING" id="1210090.GCA_001613185_02339"/>
<proteinExistence type="predicted"/>
<dbReference type="EMBL" id="QNRE01000017">
    <property type="protein sequence ID" value="RBO84247.1"/>
    <property type="molecule type" value="Genomic_DNA"/>
</dbReference>
<evidence type="ECO:0000313" key="1">
    <source>
        <dbReference type="EMBL" id="RBO84247.1"/>
    </source>
</evidence>
<evidence type="ECO:0000313" key="2">
    <source>
        <dbReference type="Proteomes" id="UP000252586"/>
    </source>
</evidence>
<gene>
    <name evidence="1" type="ORF">DFR74_11766</name>
</gene>
<keyword evidence="2" id="KW-1185">Reference proteome</keyword>
<reference evidence="1 2" key="1">
    <citation type="submission" date="2018-06" db="EMBL/GenBank/DDBJ databases">
        <title>Genomic Encyclopedia of Type Strains, Phase IV (KMG-IV): sequencing the most valuable type-strain genomes for metagenomic binning, comparative biology and taxonomic classification.</title>
        <authorList>
            <person name="Goeker M."/>
        </authorList>
    </citation>
    <scope>NUCLEOTIDE SEQUENCE [LARGE SCALE GENOMIC DNA]</scope>
    <source>
        <strain evidence="1 2">DSM 44599</strain>
    </source>
</reference>
<sequence length="211" mass="23024">MNYEHVLLPAGVVAGAEEAEGYLAAQEGLAEAAVVAEMRAEVEKRDAELPPADTFLGGDPVGIGTALFVASPYDAIGYVRHLLFEIATPRGYAIYDPQLMWLVSPTNHVPALVTHGGAGHYPYLTEDVLRQWIPDLAPPNPYLIAERGDHDYIQTYRAKPSEYTVEYRAGGPDQHYATVVNDPAVVIKLIWAWATGQTSALAGVPWERVEL</sequence>